<evidence type="ECO:0000256" key="2">
    <source>
        <dbReference type="ARBA" id="ARBA00022475"/>
    </source>
</evidence>
<dbReference type="InterPro" id="IPR015867">
    <property type="entry name" value="N-reg_PII/ATP_PRibTrfase_C"/>
</dbReference>
<evidence type="ECO:0000256" key="3">
    <source>
        <dbReference type="ARBA" id="ARBA00022692"/>
    </source>
</evidence>
<sequence>MNKKLGYQILELCGILLGNAILAFGIAAFVLPHGMITGGATGLGLVTSRVFGVDLSVAVAVYNIILFAVGAFVLGKKFALTTIVSTIVYPMFLSFFTQQQWIATMTNDILLSAIYAGIMVGLGVGIVIRFGASTGGLDIPPLILNKKLGIPVAVSMYLFDFTVLLLQVIISTKEQVLYGILIVILSSIVLGYVSLAGQKKVQVMIISRHYQEIRDMLLQKLDLGATMYHIETGYLQKDEMAVCCVISSRKLHTVTDMVQEVDKKAFLSVTQINEVRGRGFTLDRKYISDGR</sequence>
<dbReference type="EMBL" id="JAAWUZ010000003">
    <property type="protein sequence ID" value="NSG28990.1"/>
    <property type="molecule type" value="Genomic_DNA"/>
</dbReference>
<dbReference type="PANTHER" id="PTHR33545">
    <property type="entry name" value="UPF0750 MEMBRANE PROTEIN YITT-RELATED"/>
    <property type="match status" value="1"/>
</dbReference>
<evidence type="ECO:0000256" key="1">
    <source>
        <dbReference type="ARBA" id="ARBA00004651"/>
    </source>
</evidence>
<dbReference type="Pfam" id="PF02588">
    <property type="entry name" value="YitT_membrane"/>
    <property type="match status" value="1"/>
</dbReference>
<dbReference type="RefSeq" id="WP_173865587.1">
    <property type="nucleotide sequence ID" value="NZ_JAAWUU010000003.1"/>
</dbReference>
<feature type="transmembrane region" description="Helical" evidence="6">
    <location>
        <begin position="78"/>
        <end position="97"/>
    </location>
</feature>
<dbReference type="InterPro" id="IPR003740">
    <property type="entry name" value="YitT"/>
</dbReference>
<evidence type="ECO:0000256" key="6">
    <source>
        <dbReference type="SAM" id="Phobius"/>
    </source>
</evidence>
<keyword evidence="9" id="KW-1185">Reference proteome</keyword>
<name>A0ABX2GTV4_9FIRM</name>
<dbReference type="Gene3D" id="3.30.70.120">
    <property type="match status" value="1"/>
</dbReference>
<organism evidence="8 9">
    <name type="scientific">Faecalicatena fissicatena</name>
    <dbReference type="NCBI Taxonomy" id="290055"/>
    <lineage>
        <taxon>Bacteria</taxon>
        <taxon>Bacillati</taxon>
        <taxon>Bacillota</taxon>
        <taxon>Clostridia</taxon>
        <taxon>Lachnospirales</taxon>
        <taxon>Lachnospiraceae</taxon>
        <taxon>Faecalicatena</taxon>
    </lineage>
</organism>
<dbReference type="Pfam" id="PF10035">
    <property type="entry name" value="DUF2179"/>
    <property type="match status" value="1"/>
</dbReference>
<keyword evidence="5 6" id="KW-0472">Membrane</keyword>
<feature type="domain" description="DUF2179" evidence="7">
    <location>
        <begin position="224"/>
        <end position="277"/>
    </location>
</feature>
<dbReference type="Proteomes" id="UP000821846">
    <property type="component" value="Unassembled WGS sequence"/>
</dbReference>
<evidence type="ECO:0000256" key="4">
    <source>
        <dbReference type="ARBA" id="ARBA00022989"/>
    </source>
</evidence>
<comment type="subcellular location">
    <subcellularLocation>
        <location evidence="1">Cell membrane</location>
        <topology evidence="1">Multi-pass membrane protein</topology>
    </subcellularLocation>
</comment>
<keyword evidence="4 6" id="KW-1133">Transmembrane helix</keyword>
<feature type="transmembrane region" description="Helical" evidence="6">
    <location>
        <begin position="109"/>
        <end position="128"/>
    </location>
</feature>
<keyword evidence="2" id="KW-1003">Cell membrane</keyword>
<dbReference type="PIRSF" id="PIRSF006483">
    <property type="entry name" value="Membrane_protein_YitT"/>
    <property type="match status" value="1"/>
</dbReference>
<evidence type="ECO:0000313" key="8">
    <source>
        <dbReference type="EMBL" id="NSG28990.1"/>
    </source>
</evidence>
<evidence type="ECO:0000259" key="7">
    <source>
        <dbReference type="Pfam" id="PF10035"/>
    </source>
</evidence>
<dbReference type="CDD" id="cd16380">
    <property type="entry name" value="YitT_C"/>
    <property type="match status" value="1"/>
</dbReference>
<accession>A0ABX2GTV4</accession>
<comment type="caution">
    <text evidence="8">The sequence shown here is derived from an EMBL/GenBank/DDBJ whole genome shotgun (WGS) entry which is preliminary data.</text>
</comment>
<dbReference type="InterPro" id="IPR051461">
    <property type="entry name" value="UPF0750_membrane"/>
</dbReference>
<gene>
    <name evidence="8" type="ORF">HFM93_01615</name>
</gene>
<feature type="transmembrane region" description="Helical" evidence="6">
    <location>
        <begin position="176"/>
        <end position="195"/>
    </location>
</feature>
<evidence type="ECO:0000313" key="9">
    <source>
        <dbReference type="Proteomes" id="UP000821846"/>
    </source>
</evidence>
<feature type="transmembrane region" description="Helical" evidence="6">
    <location>
        <begin position="12"/>
        <end position="31"/>
    </location>
</feature>
<protein>
    <submittedName>
        <fullName evidence="8">YitT family protein</fullName>
    </submittedName>
</protein>
<evidence type="ECO:0000256" key="5">
    <source>
        <dbReference type="ARBA" id="ARBA00023136"/>
    </source>
</evidence>
<reference evidence="8 9" key="1">
    <citation type="journal article" date="2020" name="Cell Host Microbe">
        <title>Functional and Genomic Variation between Human-Derived Isolates of Lachnospiraceae Reveals Inter- and Intra-Species Diversity.</title>
        <authorList>
            <person name="Sorbara M.T."/>
            <person name="Littmann E.R."/>
            <person name="Fontana E."/>
            <person name="Moody T.U."/>
            <person name="Kohout C.E."/>
            <person name="Gjonbalaj M."/>
            <person name="Eaton V."/>
            <person name="Seok R."/>
            <person name="Leiner I.M."/>
            <person name="Pamer E.G."/>
        </authorList>
    </citation>
    <scope>NUCLEOTIDE SEQUENCE [LARGE SCALE GENOMIC DNA]</scope>
    <source>
        <strain evidence="8 9">MSK.14.16</strain>
    </source>
</reference>
<feature type="transmembrane region" description="Helical" evidence="6">
    <location>
        <begin position="51"/>
        <end position="73"/>
    </location>
</feature>
<dbReference type="PANTHER" id="PTHR33545:SF5">
    <property type="entry name" value="UPF0750 MEMBRANE PROTEIN YITT"/>
    <property type="match status" value="1"/>
</dbReference>
<keyword evidence="3 6" id="KW-0812">Transmembrane</keyword>
<proteinExistence type="predicted"/>
<feature type="transmembrane region" description="Helical" evidence="6">
    <location>
        <begin position="148"/>
        <end position="170"/>
    </location>
</feature>
<dbReference type="InterPro" id="IPR019264">
    <property type="entry name" value="DUF2179"/>
</dbReference>